<dbReference type="InterPro" id="IPR010497">
    <property type="entry name" value="Epoxide_hydro_N"/>
</dbReference>
<dbReference type="InterPro" id="IPR000639">
    <property type="entry name" value="Epox_hydrolase-like"/>
</dbReference>
<keyword evidence="3 6" id="KW-0378">Hydrolase</keyword>
<dbReference type="PANTHER" id="PTHR21661">
    <property type="entry name" value="EPOXIDE HYDROLASE 1-RELATED"/>
    <property type="match status" value="1"/>
</dbReference>
<feature type="active site" description="Proton donor" evidence="4">
    <location>
        <position position="312"/>
    </location>
</feature>
<dbReference type="GO" id="GO:0097176">
    <property type="term" value="P:epoxide metabolic process"/>
    <property type="evidence" value="ECO:0007669"/>
    <property type="project" value="TreeGrafter"/>
</dbReference>
<dbReference type="InterPro" id="IPR016292">
    <property type="entry name" value="Epoxide_hydrolase"/>
</dbReference>
<evidence type="ECO:0000259" key="5">
    <source>
        <dbReference type="Pfam" id="PF06441"/>
    </source>
</evidence>
<comment type="caution">
    <text evidence="6">The sequence shown here is derived from an EMBL/GenBank/DDBJ whole genome shotgun (WGS) entry which is preliminary data.</text>
</comment>
<dbReference type="GO" id="GO:0004301">
    <property type="term" value="F:epoxide hydrolase activity"/>
    <property type="evidence" value="ECO:0007669"/>
    <property type="project" value="TreeGrafter"/>
</dbReference>
<accession>A0A4R8QMZ6</accession>
<evidence type="ECO:0000256" key="3">
    <source>
        <dbReference type="ARBA" id="ARBA00022801"/>
    </source>
</evidence>
<keyword evidence="7" id="KW-1185">Reference proteome</keyword>
<feature type="domain" description="Epoxide hydrolase N-terminal" evidence="5">
    <location>
        <begin position="5"/>
        <end position="116"/>
    </location>
</feature>
<dbReference type="PRINTS" id="PR00412">
    <property type="entry name" value="EPOXHYDRLASE"/>
</dbReference>
<dbReference type="InterPro" id="IPR029058">
    <property type="entry name" value="AB_hydrolase_fold"/>
</dbReference>
<dbReference type="PIRSF" id="PIRSF001112">
    <property type="entry name" value="Epoxide_hydrolase"/>
    <property type="match status" value="1"/>
</dbReference>
<name>A0A4R8QMZ6_COLTR</name>
<feature type="active site" description="Proton acceptor" evidence="4">
    <location>
        <position position="367"/>
    </location>
</feature>
<dbReference type="PANTHER" id="PTHR21661:SF35">
    <property type="entry name" value="EPOXIDE HYDROLASE"/>
    <property type="match status" value="1"/>
</dbReference>
<dbReference type="AlphaFoldDB" id="A0A4R8QMZ6"/>
<gene>
    <name evidence="6" type="ORF">CTRI78_v011014</name>
</gene>
<protein>
    <submittedName>
        <fullName evidence="6">Putative epoxide hydrolase</fullName>
    </submittedName>
</protein>
<keyword evidence="2" id="KW-0058">Aromatic hydrocarbons catabolism</keyword>
<feature type="active site" description="Nucleophile" evidence="4">
    <location>
        <position position="180"/>
    </location>
</feature>
<reference evidence="6 7" key="1">
    <citation type="submission" date="2018-12" db="EMBL/GenBank/DDBJ databases">
        <title>Genome sequence and assembly of Colletotrichum trifolii.</title>
        <authorList>
            <person name="Gan P."/>
            <person name="Shirasu K."/>
        </authorList>
    </citation>
    <scope>NUCLEOTIDE SEQUENCE [LARGE SCALE GENOMIC DNA]</scope>
    <source>
        <strain evidence="6 7">543-2</strain>
    </source>
</reference>
<dbReference type="SUPFAM" id="SSF53474">
    <property type="entry name" value="alpha/beta-Hydrolases"/>
    <property type="match status" value="1"/>
</dbReference>
<dbReference type="Proteomes" id="UP000295703">
    <property type="component" value="Unassembled WGS sequence"/>
</dbReference>
<organism evidence="6 7">
    <name type="scientific">Colletotrichum trifolii</name>
    <dbReference type="NCBI Taxonomy" id="5466"/>
    <lineage>
        <taxon>Eukaryota</taxon>
        <taxon>Fungi</taxon>
        <taxon>Dikarya</taxon>
        <taxon>Ascomycota</taxon>
        <taxon>Pezizomycotina</taxon>
        <taxon>Sordariomycetes</taxon>
        <taxon>Hypocreomycetidae</taxon>
        <taxon>Glomerellales</taxon>
        <taxon>Glomerellaceae</taxon>
        <taxon>Colletotrichum</taxon>
        <taxon>Colletotrichum orbiculare species complex</taxon>
    </lineage>
</organism>
<proteinExistence type="inferred from homology"/>
<sequence length="407" mass="46051">MDSTITPYTIHVPDSQVEDLHRRLDLAKFPPESALTESWDYGTPTSQVKRLANYWRNGFDWRAAEAVLNEVPQFTTTISVDGFGHLDIHFVYQRSKQPGAIPLLFCHGWPGSYLEVLKIMPLLTTETNGFSFDIVAPSLPNFGWSEGPDKPGFRLAQYAEVMHKVMLKLGYEQYVTQGGDWGFSITRFMGILYPDHVLASHVNMVSANPPSPLKNPWQYVKSLLPYSAREQEGIERGKWFRREGYGYNLEQSTRPATLGLAWADSPVALLAWILEKLHDWTDGYPWTDDEILTWVSIYQFSRAGPEASARIYYETAHPQRPTEHMQWVPRVKLGLSIFPRDLTVPPLSHAKTLGPVVFAAVHNDGGHFAAHERPQLLAKDLRTMFGKGGGAHDVSKELSKHVIQPKL</sequence>
<comment type="similarity">
    <text evidence="1">Belongs to the peptidase S33 family.</text>
</comment>
<evidence type="ECO:0000256" key="4">
    <source>
        <dbReference type="PIRSR" id="PIRSR001112-1"/>
    </source>
</evidence>
<dbReference type="Pfam" id="PF06441">
    <property type="entry name" value="EHN"/>
    <property type="match status" value="1"/>
</dbReference>
<dbReference type="EMBL" id="RYZW01000214">
    <property type="protein sequence ID" value="TDZ37784.1"/>
    <property type="molecule type" value="Genomic_DNA"/>
</dbReference>
<evidence type="ECO:0000313" key="7">
    <source>
        <dbReference type="Proteomes" id="UP000295703"/>
    </source>
</evidence>
<evidence type="ECO:0000256" key="2">
    <source>
        <dbReference type="ARBA" id="ARBA00022797"/>
    </source>
</evidence>
<evidence type="ECO:0000313" key="6">
    <source>
        <dbReference type="EMBL" id="TDZ37784.1"/>
    </source>
</evidence>
<evidence type="ECO:0000256" key="1">
    <source>
        <dbReference type="ARBA" id="ARBA00010088"/>
    </source>
</evidence>
<dbReference type="Gene3D" id="3.40.50.1820">
    <property type="entry name" value="alpha/beta hydrolase"/>
    <property type="match status" value="1"/>
</dbReference>
<dbReference type="STRING" id="5466.A0A4R8QMZ6"/>